<dbReference type="SUPFAM" id="SSF53474">
    <property type="entry name" value="alpha/beta-Hydrolases"/>
    <property type="match status" value="1"/>
</dbReference>
<dbReference type="RefSeq" id="WP_207870759.1">
    <property type="nucleotide sequence ID" value="NZ_CP062222.1"/>
</dbReference>
<dbReference type="InterPro" id="IPR013094">
    <property type="entry name" value="AB_hydrolase_3"/>
</dbReference>
<dbReference type="PANTHER" id="PTHR48081:SF8">
    <property type="entry name" value="ALPHA_BETA HYDROLASE FOLD-3 DOMAIN-CONTAINING PROTEIN-RELATED"/>
    <property type="match status" value="1"/>
</dbReference>
<evidence type="ECO:0000256" key="1">
    <source>
        <dbReference type="ARBA" id="ARBA00022801"/>
    </source>
</evidence>
<dbReference type="Gene3D" id="3.40.50.1820">
    <property type="entry name" value="alpha/beta hydrolase"/>
    <property type="match status" value="1"/>
</dbReference>
<sequence length="335" mass="35811">MSLTLHTMTLTPAQTRSARRANRVMAAAPRLKPDGWRLQLGQRLNPLADRAVGRLGALTLKRRGVAVSSLVIDAAAHSIPLRLLQPATTPRGLLIDFHGGGWVLGSAALNDGLTRHFAEAGLAVTSVDYRLLDEARGVWMPDAVEDCVAALRWALGEGRDRLGVDHVFLMGESAGAHLAALALLKLRDEGQVPLPACIFVQGVFDLSGTPSARTAGPETLLFDGPNLPRDLGRLTPGLDEAGRRAPDLSPLHADLSGLPPALFVTGELDPFRDDSLLMAEAWARHSPVDLLDVSTAPHGFQHFGAPTAALAQAFMRRWIDETAALEPVSVENSEC</sequence>
<dbReference type="Pfam" id="PF07859">
    <property type="entry name" value="Abhydrolase_3"/>
    <property type="match status" value="1"/>
</dbReference>
<dbReference type="PANTHER" id="PTHR48081">
    <property type="entry name" value="AB HYDROLASE SUPERFAMILY PROTEIN C4A8.06C"/>
    <property type="match status" value="1"/>
</dbReference>
<feature type="domain" description="Alpha/beta hydrolase fold-3" evidence="2">
    <location>
        <begin position="95"/>
        <end position="301"/>
    </location>
</feature>
<dbReference type="KEGG" id="bgoe:IFJ75_01180"/>
<dbReference type="AlphaFoldDB" id="A0A975C5E0"/>
<reference evidence="3" key="1">
    <citation type="submission" date="2020-09" db="EMBL/GenBank/DDBJ databases">
        <title>Brevundimonas sp. LVF2 isolated from a puddle in Goettingen, Germany.</title>
        <authorList>
            <person name="Friedrich I."/>
            <person name="Klassen A."/>
            <person name="Hannes N."/>
            <person name="Schneider D."/>
            <person name="Hertel R."/>
            <person name="Daniel R."/>
        </authorList>
    </citation>
    <scope>NUCLEOTIDE SEQUENCE</scope>
    <source>
        <strain evidence="3">LVF2</strain>
    </source>
</reference>
<dbReference type="GO" id="GO:0016787">
    <property type="term" value="F:hydrolase activity"/>
    <property type="evidence" value="ECO:0007669"/>
    <property type="project" value="UniProtKB-KW"/>
</dbReference>
<organism evidence="3 4">
    <name type="scientific">Brevundimonas goettingensis</name>
    <dbReference type="NCBI Taxonomy" id="2774190"/>
    <lineage>
        <taxon>Bacteria</taxon>
        <taxon>Pseudomonadati</taxon>
        <taxon>Pseudomonadota</taxon>
        <taxon>Alphaproteobacteria</taxon>
        <taxon>Caulobacterales</taxon>
        <taxon>Caulobacteraceae</taxon>
        <taxon>Brevundimonas</taxon>
    </lineage>
</organism>
<protein>
    <submittedName>
        <fullName evidence="3">Alpha/beta hydrolase fold domain-containing protein</fullName>
    </submittedName>
</protein>
<dbReference type="Proteomes" id="UP000663918">
    <property type="component" value="Chromosome"/>
</dbReference>
<dbReference type="InterPro" id="IPR029058">
    <property type="entry name" value="AB_hydrolase_fold"/>
</dbReference>
<dbReference type="EMBL" id="CP062222">
    <property type="protein sequence ID" value="QTC91581.1"/>
    <property type="molecule type" value="Genomic_DNA"/>
</dbReference>
<gene>
    <name evidence="3" type="ORF">IFJ75_01180</name>
</gene>
<evidence type="ECO:0000313" key="3">
    <source>
        <dbReference type="EMBL" id="QTC91581.1"/>
    </source>
</evidence>
<evidence type="ECO:0000259" key="2">
    <source>
        <dbReference type="Pfam" id="PF07859"/>
    </source>
</evidence>
<accession>A0A975C5E0</accession>
<keyword evidence="1 3" id="KW-0378">Hydrolase</keyword>
<keyword evidence="4" id="KW-1185">Reference proteome</keyword>
<name>A0A975C5E0_9CAUL</name>
<evidence type="ECO:0000313" key="4">
    <source>
        <dbReference type="Proteomes" id="UP000663918"/>
    </source>
</evidence>
<proteinExistence type="predicted"/>
<dbReference type="InterPro" id="IPR050300">
    <property type="entry name" value="GDXG_lipolytic_enzyme"/>
</dbReference>